<accession>A0A2K2H9T9</accession>
<dbReference type="AlphaFoldDB" id="A0A2K2H9T9"/>
<proteinExistence type="predicted"/>
<dbReference type="Proteomes" id="UP000236340">
    <property type="component" value="Unassembled WGS sequence"/>
</dbReference>
<feature type="compositionally biased region" description="Polar residues" evidence="1">
    <location>
        <begin position="72"/>
        <end position="83"/>
    </location>
</feature>
<evidence type="ECO:0000256" key="1">
    <source>
        <dbReference type="SAM" id="MobiDB-lite"/>
    </source>
</evidence>
<protein>
    <submittedName>
        <fullName evidence="2">Uncharacterized protein</fullName>
    </submittedName>
</protein>
<name>A0A2K2H9T9_9BACT</name>
<gene>
    <name evidence="2" type="ORF">C2E25_09165</name>
</gene>
<feature type="region of interest" description="Disordered" evidence="1">
    <location>
        <begin position="72"/>
        <end position="111"/>
    </location>
</feature>
<evidence type="ECO:0000313" key="2">
    <source>
        <dbReference type="EMBL" id="PNU20076.1"/>
    </source>
</evidence>
<reference evidence="2 3" key="1">
    <citation type="journal article" date="2018" name="Genome Announc.">
        <title>Genome Sequence of Geothermobacter sp. HR-1 Iron Reducer from the Loihi Seamount.</title>
        <authorList>
            <person name="Smith H."/>
            <person name="Abuyen K."/>
            <person name="Tremblay J."/>
            <person name="Savalia P."/>
            <person name="Perez-Rodriguez I."/>
            <person name="Emerson D."/>
            <person name="Tully B."/>
            <person name="Amend J."/>
        </authorList>
    </citation>
    <scope>NUCLEOTIDE SEQUENCE [LARGE SCALE GENOMIC DNA]</scope>
    <source>
        <strain evidence="2 3">HR-1</strain>
    </source>
</reference>
<dbReference type="EMBL" id="PPFX01000018">
    <property type="protein sequence ID" value="PNU20076.1"/>
    <property type="molecule type" value="Genomic_DNA"/>
</dbReference>
<sequence length="111" mass="11826">MACAAIGRFSGKTIMGCMFPGTIGSCRDRRGAIRGDTVAGTASSLGQVHLRRNLMTALAGWIDPAPGLSMTTDTIEASGNSLGSMGRKRQPTVTNNMRRTGPEITEFHRQQ</sequence>
<evidence type="ECO:0000313" key="3">
    <source>
        <dbReference type="Proteomes" id="UP000236340"/>
    </source>
</evidence>
<comment type="caution">
    <text evidence="2">The sequence shown here is derived from an EMBL/GenBank/DDBJ whole genome shotgun (WGS) entry which is preliminary data.</text>
</comment>
<organism evidence="2 3">
    <name type="scientific">Geothermobacter hydrogeniphilus</name>
    <dbReference type="NCBI Taxonomy" id="1969733"/>
    <lineage>
        <taxon>Bacteria</taxon>
        <taxon>Pseudomonadati</taxon>
        <taxon>Thermodesulfobacteriota</taxon>
        <taxon>Desulfuromonadia</taxon>
        <taxon>Desulfuromonadales</taxon>
        <taxon>Geothermobacteraceae</taxon>
        <taxon>Geothermobacter</taxon>
    </lineage>
</organism>